<dbReference type="PRINTS" id="PR00449">
    <property type="entry name" value="RASTRNSFRMNG"/>
</dbReference>
<keyword evidence="2" id="KW-1185">Reference proteome</keyword>
<dbReference type="Proteomes" id="UP000076798">
    <property type="component" value="Unassembled WGS sequence"/>
</dbReference>
<organism evidence="1 2">
    <name type="scientific">Sistotremastrum suecicum HHB10207 ss-3</name>
    <dbReference type="NCBI Taxonomy" id="1314776"/>
    <lineage>
        <taxon>Eukaryota</taxon>
        <taxon>Fungi</taxon>
        <taxon>Dikarya</taxon>
        <taxon>Basidiomycota</taxon>
        <taxon>Agaricomycotina</taxon>
        <taxon>Agaricomycetes</taxon>
        <taxon>Sistotremastrales</taxon>
        <taxon>Sistotremastraceae</taxon>
        <taxon>Sistotremastrum</taxon>
    </lineage>
</organism>
<accession>A0A166F3N2</accession>
<dbReference type="EMBL" id="KV428035">
    <property type="protein sequence ID" value="KZT40244.1"/>
    <property type="molecule type" value="Genomic_DNA"/>
</dbReference>
<dbReference type="OrthoDB" id="59699at2759"/>
<dbReference type="SUPFAM" id="SSF52540">
    <property type="entry name" value="P-loop containing nucleoside triphosphate hydrolases"/>
    <property type="match status" value="1"/>
</dbReference>
<evidence type="ECO:0000313" key="2">
    <source>
        <dbReference type="Proteomes" id="UP000076798"/>
    </source>
</evidence>
<dbReference type="Gene3D" id="3.40.50.300">
    <property type="entry name" value="P-loop containing nucleotide triphosphate hydrolases"/>
    <property type="match status" value="1"/>
</dbReference>
<dbReference type="InterPro" id="IPR027417">
    <property type="entry name" value="P-loop_NTPase"/>
</dbReference>
<dbReference type="AlphaFoldDB" id="A0A166F3N2"/>
<protein>
    <recommendedName>
        <fullName evidence="3">G domain-containing protein</fullName>
    </recommendedName>
</protein>
<name>A0A166F3N2_9AGAM</name>
<sequence length="431" mass="49283">MTCMKFHPVATVSKWLSSPKHNATGRFRVLIVGRAGCGKTTILTRFCGANIADSPGEHRGLHRIDHELVSDKNPSFVAHDSRGAEAGSDEEYTTFMNFIHERGNMEATQRIHAIWYCIQANERPIQASERQFFSTDHGKVPVIVIVTKYDTLIESCLQDIENDRKSFDDVSDPDQSLKDEEAWARTQAHKIFQAHCREPLMRMKYPPNAIVRLEHAEDSAVSSKELLRDLTQATMRCIKDSDTDILMVFARARGSDEADPSFFALLSYHLYQRPKLRSVGTIGSISSGIGPNTRSPINDPTTYMTFWAPENYEIVISDAMAKHVDHRPNEVYRHLPTQHLRGLAVRIQALCDIWIVLQILGHKRDRLSHDEIERCIKAYGNSISARDLQQAIVASCRPDEWVKWRSFWQIYSAMEGVARQARDKFLMEWRV</sequence>
<evidence type="ECO:0008006" key="3">
    <source>
        <dbReference type="Google" id="ProtNLM"/>
    </source>
</evidence>
<evidence type="ECO:0000313" key="1">
    <source>
        <dbReference type="EMBL" id="KZT40244.1"/>
    </source>
</evidence>
<gene>
    <name evidence="1" type="ORF">SISSUDRAFT_1002348</name>
</gene>
<dbReference type="CDD" id="cd00882">
    <property type="entry name" value="Ras_like_GTPase"/>
    <property type="match status" value="1"/>
</dbReference>
<proteinExistence type="predicted"/>
<reference evidence="1 2" key="1">
    <citation type="journal article" date="2016" name="Mol. Biol. Evol.">
        <title>Comparative Genomics of Early-Diverging Mushroom-Forming Fungi Provides Insights into the Origins of Lignocellulose Decay Capabilities.</title>
        <authorList>
            <person name="Nagy L.G."/>
            <person name="Riley R."/>
            <person name="Tritt A."/>
            <person name="Adam C."/>
            <person name="Daum C."/>
            <person name="Floudas D."/>
            <person name="Sun H."/>
            <person name="Yadav J.S."/>
            <person name="Pangilinan J."/>
            <person name="Larsson K.H."/>
            <person name="Matsuura K."/>
            <person name="Barry K."/>
            <person name="Labutti K."/>
            <person name="Kuo R."/>
            <person name="Ohm R.A."/>
            <person name="Bhattacharya S.S."/>
            <person name="Shirouzu T."/>
            <person name="Yoshinaga Y."/>
            <person name="Martin F.M."/>
            <person name="Grigoriev I.V."/>
            <person name="Hibbett D.S."/>
        </authorList>
    </citation>
    <scope>NUCLEOTIDE SEQUENCE [LARGE SCALE GENOMIC DNA]</scope>
    <source>
        <strain evidence="1 2">HHB10207 ss-3</strain>
    </source>
</reference>